<dbReference type="Pfam" id="PF12146">
    <property type="entry name" value="Hydrolase_4"/>
    <property type="match status" value="1"/>
</dbReference>
<dbReference type="Gene3D" id="3.40.50.1820">
    <property type="entry name" value="alpha/beta hydrolase"/>
    <property type="match status" value="1"/>
</dbReference>
<accession>W4L7S5</accession>
<organism evidence="2 3">
    <name type="scientific">Entotheonella factor</name>
    <dbReference type="NCBI Taxonomy" id="1429438"/>
    <lineage>
        <taxon>Bacteria</taxon>
        <taxon>Pseudomonadati</taxon>
        <taxon>Nitrospinota/Tectimicrobiota group</taxon>
        <taxon>Candidatus Tectimicrobiota</taxon>
        <taxon>Candidatus Entotheonellia</taxon>
        <taxon>Candidatus Entotheonellales</taxon>
        <taxon>Candidatus Entotheonellaceae</taxon>
        <taxon>Candidatus Entotheonella</taxon>
    </lineage>
</organism>
<dbReference type="SUPFAM" id="SSF53474">
    <property type="entry name" value="alpha/beta-Hydrolases"/>
    <property type="match status" value="1"/>
</dbReference>
<sequence>MSDTSTVLDHAIIAARYFYPRSARVDEPYWVDAADGSRLACYYRSAAPDAKTVIYFHGNGEVVSDYLPDFPEWFVRAGYNCLMAEYRGYGMSTGRPALAGMLDDVERIIDSLGVPDSQVVLFGRSIGSLYAVHGVSRRPQLAGLILESGISDISERFFMRVQPEELGVSREELVGELNTHFDYARKLGVFRGRTLILHTQHDELVPVHHAERLHAAAPEPKQLEIFERGGHNDIFMWNRDAYMALVETFVASA</sequence>
<protein>
    <recommendedName>
        <fullName evidence="1">Serine aminopeptidase S33 domain-containing protein</fullName>
    </recommendedName>
</protein>
<dbReference type="Proteomes" id="UP000019141">
    <property type="component" value="Unassembled WGS sequence"/>
</dbReference>
<dbReference type="PATRIC" id="fig|1429438.4.peg.6837"/>
<dbReference type="AlphaFoldDB" id="W4L7S5"/>
<dbReference type="InterPro" id="IPR029058">
    <property type="entry name" value="AB_hydrolase_fold"/>
</dbReference>
<evidence type="ECO:0000313" key="2">
    <source>
        <dbReference type="EMBL" id="ETW94092.1"/>
    </source>
</evidence>
<comment type="caution">
    <text evidence="2">The sequence shown here is derived from an EMBL/GenBank/DDBJ whole genome shotgun (WGS) entry which is preliminary data.</text>
</comment>
<dbReference type="InterPro" id="IPR022742">
    <property type="entry name" value="Hydrolase_4"/>
</dbReference>
<proteinExistence type="predicted"/>
<feature type="domain" description="Serine aminopeptidase S33" evidence="1">
    <location>
        <begin position="50"/>
        <end position="157"/>
    </location>
</feature>
<dbReference type="EMBL" id="AZHW01001121">
    <property type="protein sequence ID" value="ETW94092.1"/>
    <property type="molecule type" value="Genomic_DNA"/>
</dbReference>
<evidence type="ECO:0000313" key="3">
    <source>
        <dbReference type="Proteomes" id="UP000019141"/>
    </source>
</evidence>
<dbReference type="HOGENOM" id="CLU_029375_2_2_7"/>
<reference evidence="2 3" key="1">
    <citation type="journal article" date="2014" name="Nature">
        <title>An environmental bacterial taxon with a large and distinct metabolic repertoire.</title>
        <authorList>
            <person name="Wilson M.C."/>
            <person name="Mori T."/>
            <person name="Ruckert C."/>
            <person name="Uria A.R."/>
            <person name="Helf M.J."/>
            <person name="Takada K."/>
            <person name="Gernert C."/>
            <person name="Steffens U.A."/>
            <person name="Heycke N."/>
            <person name="Schmitt S."/>
            <person name="Rinke C."/>
            <person name="Helfrich E.J."/>
            <person name="Brachmann A.O."/>
            <person name="Gurgui C."/>
            <person name="Wakimoto T."/>
            <person name="Kracht M."/>
            <person name="Crusemann M."/>
            <person name="Hentschel U."/>
            <person name="Abe I."/>
            <person name="Matsunaga S."/>
            <person name="Kalinowski J."/>
            <person name="Takeyama H."/>
            <person name="Piel J."/>
        </authorList>
    </citation>
    <scope>NUCLEOTIDE SEQUENCE [LARGE SCALE GENOMIC DNA]</scope>
    <source>
        <strain evidence="3">TSY1</strain>
    </source>
</reference>
<dbReference type="PANTHER" id="PTHR12277:SF81">
    <property type="entry name" value="PROTEIN ABHD13"/>
    <property type="match status" value="1"/>
</dbReference>
<name>W4L7S5_ENTF1</name>
<keyword evidence="3" id="KW-1185">Reference proteome</keyword>
<evidence type="ECO:0000259" key="1">
    <source>
        <dbReference type="Pfam" id="PF12146"/>
    </source>
</evidence>
<dbReference type="PANTHER" id="PTHR12277">
    <property type="entry name" value="ALPHA/BETA HYDROLASE DOMAIN-CONTAINING PROTEIN"/>
    <property type="match status" value="1"/>
</dbReference>
<gene>
    <name evidence="2" type="ORF">ETSY1_36370</name>
</gene>